<evidence type="ECO:0000313" key="3">
    <source>
        <dbReference type="EMBL" id="GMH54042.1"/>
    </source>
</evidence>
<evidence type="ECO:0000259" key="2">
    <source>
        <dbReference type="PROSITE" id="PS50195"/>
    </source>
</evidence>
<feature type="region of interest" description="Disordered" evidence="1">
    <location>
        <begin position="654"/>
        <end position="694"/>
    </location>
</feature>
<evidence type="ECO:0000256" key="1">
    <source>
        <dbReference type="SAM" id="MobiDB-lite"/>
    </source>
</evidence>
<dbReference type="InterPro" id="IPR001683">
    <property type="entry name" value="PX_dom"/>
</dbReference>
<protein>
    <recommendedName>
        <fullName evidence="2">PX domain-containing protein</fullName>
    </recommendedName>
</protein>
<reference evidence="4" key="1">
    <citation type="journal article" date="2023" name="Commun. Biol.">
        <title>Genome analysis of Parmales, the sister group of diatoms, reveals the evolutionary specialization of diatoms from phago-mixotrophs to photoautotrophs.</title>
        <authorList>
            <person name="Ban H."/>
            <person name="Sato S."/>
            <person name="Yoshikawa S."/>
            <person name="Yamada K."/>
            <person name="Nakamura Y."/>
            <person name="Ichinomiya M."/>
            <person name="Sato N."/>
            <person name="Blanc-Mathieu R."/>
            <person name="Endo H."/>
            <person name="Kuwata A."/>
            <person name="Ogata H."/>
        </authorList>
    </citation>
    <scope>NUCLEOTIDE SEQUENCE [LARGE SCALE GENOMIC DNA]</scope>
    <source>
        <strain evidence="4">NIES 3700</strain>
    </source>
</reference>
<comment type="caution">
    <text evidence="3">The sequence shown here is derived from an EMBL/GenBank/DDBJ whole genome shotgun (WGS) entry which is preliminary data.</text>
</comment>
<sequence length="790" mass="87903">MEIGSSASLPPPQPSSIASVDPSPSVYSSGSTGSNPKKSKAFRPSKFIRKVSISLGLKSAQPSNITSLDPNSNDKELPPPPTSVNFSGGDLSPSSSLHDPSSYVNTRSLSINTAGSTGTLSSVKVRRSSLHTFLSVRDDGRTITPDYIVNVSLSSLSTKSHPQYSVTVTSSPGETTVVSTLYRFGDFRDLHAVLSPDLPKAKISTEFFPRTYRKSQFGIKLSQEQLNKRLTLINQWIERVVENSTKLGPASQSALTLFLAPPQGEEHEMAKIIQKRQRQKMEMRRYVAAGKIQSVLRMKKAGRIMERKRVDFKATLIQKCVRRKGGEKLLVVKKRDYAAAVKIQAIVRKIRDTERFFKLAKKMRLEGKFDNNYEDLGRHSESGYMRKLSSTQIPQKVVYTGSMKVDGVLLFLRVLTEQIQQGHVGTKAKPESSKKKSNLGHVISHTLDVHASSVIDDTTYNCKISDFEVQVVLGMMSSVDSCVQENKVIMLLRSLELVDKMVPVKSSKKIKKKKGEKEQEMIKVLQIKNEKHTNEVSYDLLLQGVRCVEKKKGLVVGKSSHKKLLWIEENGGGESTLFCSEKKKRTRAKQPSKGIMITSIDSINIDASKPRRLSLIVNGKADNEIELCDEVTALRVKNTLERFRRDSQERLLEKGKRETLEREDSDKKVKGGKEKEGGRYTSLMQGQPTMSNMASNVTSRSSKQFNSNTSSSRFSDDTTIDNATVISDVTMDTLEEQHRIQIQKSRIGEINKKGLKKGKKGGKKEGEMDFGVGVFESLMKDGGGRGRINS</sequence>
<dbReference type="PROSITE" id="PS50195">
    <property type="entry name" value="PX"/>
    <property type="match status" value="1"/>
</dbReference>
<organism evidence="3 4">
    <name type="scientific">Triparma laevis f. longispina</name>
    <dbReference type="NCBI Taxonomy" id="1714387"/>
    <lineage>
        <taxon>Eukaryota</taxon>
        <taxon>Sar</taxon>
        <taxon>Stramenopiles</taxon>
        <taxon>Ochrophyta</taxon>
        <taxon>Bolidophyceae</taxon>
        <taxon>Parmales</taxon>
        <taxon>Triparmaceae</taxon>
        <taxon>Triparma</taxon>
    </lineage>
</organism>
<dbReference type="GO" id="GO:0035091">
    <property type="term" value="F:phosphatidylinositol binding"/>
    <property type="evidence" value="ECO:0007669"/>
    <property type="project" value="InterPro"/>
</dbReference>
<evidence type="ECO:0000313" key="4">
    <source>
        <dbReference type="Proteomes" id="UP001165122"/>
    </source>
</evidence>
<dbReference type="EMBL" id="BRXW01000431">
    <property type="protein sequence ID" value="GMH54042.1"/>
    <property type="molecule type" value="Genomic_DNA"/>
</dbReference>
<dbReference type="Proteomes" id="UP001165122">
    <property type="component" value="Unassembled WGS sequence"/>
</dbReference>
<feature type="domain" description="PX" evidence="2">
    <location>
        <begin position="142"/>
        <end position="266"/>
    </location>
</feature>
<feature type="compositionally biased region" description="Basic and acidic residues" evidence="1">
    <location>
        <begin position="654"/>
        <end position="678"/>
    </location>
</feature>
<gene>
    <name evidence="3" type="ORF">TrLO_g12792</name>
</gene>
<dbReference type="AlphaFoldDB" id="A0A9W6ZGQ0"/>
<feature type="compositionally biased region" description="Low complexity" evidence="1">
    <location>
        <begin position="15"/>
        <end position="34"/>
    </location>
</feature>
<keyword evidence="4" id="KW-1185">Reference proteome</keyword>
<feature type="compositionally biased region" description="Polar residues" evidence="1">
    <location>
        <begin position="682"/>
        <end position="694"/>
    </location>
</feature>
<feature type="region of interest" description="Disordered" evidence="1">
    <location>
        <begin position="61"/>
        <end position="103"/>
    </location>
</feature>
<proteinExistence type="predicted"/>
<dbReference type="OrthoDB" id="10375398at2759"/>
<accession>A0A9W6ZGQ0</accession>
<dbReference type="InterPro" id="IPR036871">
    <property type="entry name" value="PX_dom_sf"/>
</dbReference>
<feature type="compositionally biased region" description="Low complexity" evidence="1">
    <location>
        <begin position="87"/>
        <end position="102"/>
    </location>
</feature>
<dbReference type="SUPFAM" id="SSF64268">
    <property type="entry name" value="PX domain"/>
    <property type="match status" value="1"/>
</dbReference>
<name>A0A9W6ZGQ0_9STRA</name>
<feature type="region of interest" description="Disordered" evidence="1">
    <location>
        <begin position="1"/>
        <end position="43"/>
    </location>
</feature>
<dbReference type="Gene3D" id="3.30.1520.10">
    <property type="entry name" value="Phox-like domain"/>
    <property type="match status" value="1"/>
</dbReference>
<dbReference type="CDD" id="cd06093">
    <property type="entry name" value="PX_domain"/>
    <property type="match status" value="1"/>
</dbReference>
<feature type="compositionally biased region" description="Polar residues" evidence="1">
    <location>
        <begin position="61"/>
        <end position="71"/>
    </location>
</feature>